<dbReference type="GeneID" id="94196617"/>
<proteinExistence type="predicted"/>
<dbReference type="Proteomes" id="UP001497744">
    <property type="component" value="Unassembled WGS sequence"/>
</dbReference>
<feature type="chain" id="PRO_5043932488" evidence="1">
    <location>
        <begin position="21"/>
        <end position="103"/>
    </location>
</feature>
<evidence type="ECO:0000313" key="2">
    <source>
        <dbReference type="EMBL" id="GIX65136.1"/>
    </source>
</evidence>
<evidence type="ECO:0000256" key="1">
    <source>
        <dbReference type="SAM" id="SignalP"/>
    </source>
</evidence>
<dbReference type="AlphaFoldDB" id="A0AAV4LZ74"/>
<reference evidence="2 3" key="1">
    <citation type="submission" date="2021-06" db="EMBL/GenBank/DDBJ databases">
        <title>Genome sequence of Babesia caballi.</title>
        <authorList>
            <person name="Yamagishi J."/>
            <person name="Kidaka T."/>
            <person name="Ochi A."/>
        </authorList>
    </citation>
    <scope>NUCLEOTIDE SEQUENCE [LARGE SCALE GENOMIC DNA]</scope>
    <source>
        <strain evidence="2">USDA-D6B2</strain>
    </source>
</reference>
<name>A0AAV4LZ74_BABCB</name>
<feature type="signal peptide" evidence="1">
    <location>
        <begin position="1"/>
        <end position="20"/>
    </location>
</feature>
<comment type="caution">
    <text evidence="2">The sequence shown here is derived from an EMBL/GenBank/DDBJ whole genome shotgun (WGS) entry which is preliminary data.</text>
</comment>
<dbReference type="RefSeq" id="XP_067717205.1">
    <property type="nucleotide sequence ID" value="XM_067861104.1"/>
</dbReference>
<dbReference type="EMBL" id="BPLF01000004">
    <property type="protein sequence ID" value="GIX65136.1"/>
    <property type="molecule type" value="Genomic_DNA"/>
</dbReference>
<keyword evidence="3" id="KW-1185">Reference proteome</keyword>
<evidence type="ECO:0000313" key="3">
    <source>
        <dbReference type="Proteomes" id="UP001497744"/>
    </source>
</evidence>
<organism evidence="2 3">
    <name type="scientific">Babesia caballi</name>
    <dbReference type="NCBI Taxonomy" id="5871"/>
    <lineage>
        <taxon>Eukaryota</taxon>
        <taxon>Sar</taxon>
        <taxon>Alveolata</taxon>
        <taxon>Apicomplexa</taxon>
        <taxon>Aconoidasida</taxon>
        <taxon>Piroplasmida</taxon>
        <taxon>Babesiidae</taxon>
        <taxon>Babesia</taxon>
    </lineage>
</organism>
<accession>A0AAV4LZ74</accession>
<sequence>MLGAVKFSPISSFFFIVTLARIDLVELPKLEIIANAKAQMLKFISLNDDSPTPTTTTDRAMYAHTLMNSRRKIIERTAVTTGSPDLITCVNDTAPKPMEMTAP</sequence>
<keyword evidence="1" id="KW-0732">Signal</keyword>
<gene>
    <name evidence="2" type="ORF">BcabD6B2_45710</name>
</gene>
<protein>
    <submittedName>
        <fullName evidence="2">Acetyl-acetyltransferase, putative</fullName>
    </submittedName>
</protein>